<gene>
    <name evidence="1" type="ORF">SLS62_005903</name>
</gene>
<dbReference type="AlphaFoldDB" id="A0AAN9UZL7"/>
<keyword evidence="2" id="KW-1185">Reference proteome</keyword>
<protein>
    <submittedName>
        <fullName evidence="1">Uncharacterized protein</fullName>
    </submittedName>
</protein>
<dbReference type="Proteomes" id="UP001320420">
    <property type="component" value="Unassembled WGS sequence"/>
</dbReference>
<name>A0AAN9UZL7_9PEZI</name>
<evidence type="ECO:0000313" key="1">
    <source>
        <dbReference type="EMBL" id="KAK7752159.1"/>
    </source>
</evidence>
<accession>A0AAN9UZL7</accession>
<evidence type="ECO:0000313" key="2">
    <source>
        <dbReference type="Proteomes" id="UP001320420"/>
    </source>
</evidence>
<sequence length="355" mass="39306">MQSEVKWFSEGSRETQMPRGGAVSQNVEFLFVVLEVTVFEDELVNGVKIEADRWGNYTPPSTWMGYGSEGVGKVFKYDNGTVSPAEGYVWYRPAPHYPGRIGKWNFAARDRKGNLLPAFEPCRPHTSRTIFDGGNFLGILIKMKDVSVNPIYEDNNGYYTDEDGESDGKIADGNDGCGAWENWSESGDVGGDVGMGVEGLWGVSSELGYTSITETGWSPMYGWMDWREEKDSEPWLPMRFEHDNGVSRISLGDEGGRCAAAWGPSWIPNIVPALYTNLDAHPRSVSRGLGGDMAAVIGLLALTQETNHCDEAFYRPQNPDTELGGSNPDEYHQAEVVWKEQKWNGTRHSNACGCS</sequence>
<reference evidence="1 2" key="1">
    <citation type="submission" date="2024-02" db="EMBL/GenBank/DDBJ databases">
        <title>De novo assembly and annotation of 12 fungi associated with fruit tree decline syndrome in Ontario, Canada.</title>
        <authorList>
            <person name="Sulman M."/>
            <person name="Ellouze W."/>
            <person name="Ilyukhin E."/>
        </authorList>
    </citation>
    <scope>NUCLEOTIDE SEQUENCE [LARGE SCALE GENOMIC DNA]</scope>
    <source>
        <strain evidence="1 2">M11/M66-122</strain>
    </source>
</reference>
<proteinExistence type="predicted"/>
<organism evidence="1 2">
    <name type="scientific">Diatrype stigma</name>
    <dbReference type="NCBI Taxonomy" id="117547"/>
    <lineage>
        <taxon>Eukaryota</taxon>
        <taxon>Fungi</taxon>
        <taxon>Dikarya</taxon>
        <taxon>Ascomycota</taxon>
        <taxon>Pezizomycotina</taxon>
        <taxon>Sordariomycetes</taxon>
        <taxon>Xylariomycetidae</taxon>
        <taxon>Xylariales</taxon>
        <taxon>Diatrypaceae</taxon>
        <taxon>Diatrype</taxon>
    </lineage>
</organism>
<comment type="caution">
    <text evidence="1">The sequence shown here is derived from an EMBL/GenBank/DDBJ whole genome shotgun (WGS) entry which is preliminary data.</text>
</comment>
<dbReference type="EMBL" id="JAKJXP020000041">
    <property type="protein sequence ID" value="KAK7752159.1"/>
    <property type="molecule type" value="Genomic_DNA"/>
</dbReference>